<feature type="domain" description="Glycosyltransferase 2-like" evidence="1">
    <location>
        <begin position="7"/>
        <end position="112"/>
    </location>
</feature>
<dbReference type="SUPFAM" id="SSF53448">
    <property type="entry name" value="Nucleotide-diphospho-sugar transferases"/>
    <property type="match status" value="1"/>
</dbReference>
<protein>
    <submittedName>
        <fullName evidence="2">Glycosyl transferase family 2</fullName>
    </submittedName>
</protein>
<name>A0A1L9NTH8_9RHOB</name>
<dbReference type="RefSeq" id="WP_139292134.1">
    <property type="nucleotide sequence ID" value="NZ_QKZM01000063.1"/>
</dbReference>
<proteinExistence type="predicted"/>
<dbReference type="GO" id="GO:0016740">
    <property type="term" value="F:transferase activity"/>
    <property type="evidence" value="ECO:0007669"/>
    <property type="project" value="UniProtKB-KW"/>
</dbReference>
<dbReference type="Proteomes" id="UP000184514">
    <property type="component" value="Unassembled WGS sequence"/>
</dbReference>
<reference evidence="2 3" key="1">
    <citation type="submission" date="2016-10" db="EMBL/GenBank/DDBJ databases">
        <title>Genome sequence of Planktotalea frisia SH6-1.</title>
        <authorList>
            <person name="Poehlein A."/>
            <person name="Bakenhus I."/>
            <person name="Voget S."/>
            <person name="Brinkhoff T."/>
            <person name="Simon M."/>
        </authorList>
    </citation>
    <scope>NUCLEOTIDE SEQUENCE [LARGE SCALE GENOMIC DNA]</scope>
    <source>
        <strain evidence="2 3">SH6-1</strain>
    </source>
</reference>
<gene>
    <name evidence="2" type="ORF">PFRI_32450</name>
</gene>
<dbReference type="InterPro" id="IPR029044">
    <property type="entry name" value="Nucleotide-diphossugar_trans"/>
</dbReference>
<evidence type="ECO:0000259" key="1">
    <source>
        <dbReference type="Pfam" id="PF00535"/>
    </source>
</evidence>
<dbReference type="Gene3D" id="3.90.550.10">
    <property type="entry name" value="Spore Coat Polysaccharide Biosynthesis Protein SpsA, Chain A"/>
    <property type="match status" value="1"/>
</dbReference>
<sequence>MSPEPSDDGSYDDTLSIAQEVIPEKQLKLLEGPRLGLTQNFWNALQHVPLGHYAAFCDQDDVWRQCKLTRALDHLSGQTGPAVYASGRIVTNDDLEIQWYQKRRKVGAFAQLLFRNQIAGHTCVLNPKAVKALQRYAPPANVPFHDWWSALILKGIGAQFIHDPTPTLYYRQHTNNVIGARRGRTKALLDGRYNLWLQNNFDALWPLRENFTSGARHALRVCLPLRAGLSLTQR</sequence>
<dbReference type="STRING" id="696762.PFRI_32450"/>
<keyword evidence="3" id="KW-1185">Reference proteome</keyword>
<evidence type="ECO:0000313" key="2">
    <source>
        <dbReference type="EMBL" id="OJI92512.1"/>
    </source>
</evidence>
<dbReference type="Pfam" id="PF00535">
    <property type="entry name" value="Glycos_transf_2"/>
    <property type="match status" value="1"/>
</dbReference>
<dbReference type="EMBL" id="MLCB01000177">
    <property type="protein sequence ID" value="OJI92512.1"/>
    <property type="molecule type" value="Genomic_DNA"/>
</dbReference>
<evidence type="ECO:0000313" key="3">
    <source>
        <dbReference type="Proteomes" id="UP000184514"/>
    </source>
</evidence>
<organism evidence="2 3">
    <name type="scientific">Planktotalea frisia</name>
    <dbReference type="NCBI Taxonomy" id="696762"/>
    <lineage>
        <taxon>Bacteria</taxon>
        <taxon>Pseudomonadati</taxon>
        <taxon>Pseudomonadota</taxon>
        <taxon>Alphaproteobacteria</taxon>
        <taxon>Rhodobacterales</taxon>
        <taxon>Paracoccaceae</taxon>
        <taxon>Planktotalea</taxon>
    </lineage>
</organism>
<dbReference type="AlphaFoldDB" id="A0A1L9NTH8"/>
<accession>A0A1L9NTH8</accession>
<comment type="caution">
    <text evidence="2">The sequence shown here is derived from an EMBL/GenBank/DDBJ whole genome shotgun (WGS) entry which is preliminary data.</text>
</comment>
<keyword evidence="2" id="KW-0808">Transferase</keyword>
<dbReference type="InterPro" id="IPR001173">
    <property type="entry name" value="Glyco_trans_2-like"/>
</dbReference>